<evidence type="ECO:0000256" key="1">
    <source>
        <dbReference type="SAM" id="MobiDB-lite"/>
    </source>
</evidence>
<sequence length="613" mass="69050">MNSMRLLILLTFVLYETQCAPSIKPLTFLKSLISKHFHPTTEQPILEEEVSAYNCESVEEEALNDAVIEWNRQVFLVNEKPILIEVGNVEPIKNVNHDEVIAVNPEINPEVNCDGNDEVNLELIPKENFGQNPEIENVYEKDVNTQWLFGENTSERLPEIDVTVGKNSIKDKIINKINIIKSKLKFKKRPVIPIVESVEENKANEEITSVKSITTLEPINTKTPVTTVQYITTVQPVTTTHQYTTTVQPSTSAQPITQVQYTSTMKPDSYTPDVQVNGGIESQEPIITIPAQYQVPLQPQQIYNSDSRYPLWLNNCPPPMSHQICFRQHPYYAPSPIFAHTLNANQLTLNNLPYNIPEYQNQKINNGLTKVINYIKIDATQPVNQIKPNQDEQQWIRYAYDNSKPIYQNPIPSYYISQAVNPESQPEIVFPNSDGAYSTSTMQPIIVYSAADESILPSMLPVGQVDQTQATYNWEPLLEPATSNSNVEGTKYPLRGDIPIGEDLNANINYDQPEGDSSKYTLKERRHVGHHYNESKKNNQKVPIPASEISSVKPVSEQAETETQTKKIEISAVTETTTPTPKIVETPVTKIGTPANTINEIPYPKSNNLNIGV</sequence>
<protein>
    <recommendedName>
        <fullName evidence="4">Zonadhesin</fullName>
    </recommendedName>
</protein>
<gene>
    <name evidence="3" type="ORF">g.5604</name>
</gene>
<feature type="signal peptide" evidence="2">
    <location>
        <begin position="1"/>
        <end position="19"/>
    </location>
</feature>
<dbReference type="EMBL" id="GGMR01010848">
    <property type="protein sequence ID" value="MBY23467.1"/>
    <property type="molecule type" value="Transcribed_RNA"/>
</dbReference>
<feature type="chain" id="PRO_5015591589" description="Zonadhesin" evidence="2">
    <location>
        <begin position="20"/>
        <end position="613"/>
    </location>
</feature>
<accession>A0A2S2P1X8</accession>
<name>A0A2S2P1X8_SCHGA</name>
<feature type="region of interest" description="Disordered" evidence="1">
    <location>
        <begin position="532"/>
        <end position="581"/>
    </location>
</feature>
<reference evidence="3" key="1">
    <citation type="submission" date="2018-04" db="EMBL/GenBank/DDBJ databases">
        <title>Transcriptome of Schizaphis graminum biotype I.</title>
        <authorList>
            <person name="Scully E.D."/>
            <person name="Geib S.M."/>
            <person name="Palmer N.A."/>
            <person name="Koch K."/>
            <person name="Bradshaw J."/>
            <person name="Heng-Moss T."/>
            <person name="Sarath G."/>
        </authorList>
    </citation>
    <scope>NUCLEOTIDE SEQUENCE</scope>
</reference>
<evidence type="ECO:0000313" key="3">
    <source>
        <dbReference type="EMBL" id="MBY23467.1"/>
    </source>
</evidence>
<proteinExistence type="predicted"/>
<evidence type="ECO:0008006" key="4">
    <source>
        <dbReference type="Google" id="ProtNLM"/>
    </source>
</evidence>
<evidence type="ECO:0000256" key="2">
    <source>
        <dbReference type="SAM" id="SignalP"/>
    </source>
</evidence>
<keyword evidence="2" id="KW-0732">Signal</keyword>
<organism evidence="3">
    <name type="scientific">Schizaphis graminum</name>
    <name type="common">Green bug aphid</name>
    <dbReference type="NCBI Taxonomy" id="13262"/>
    <lineage>
        <taxon>Eukaryota</taxon>
        <taxon>Metazoa</taxon>
        <taxon>Ecdysozoa</taxon>
        <taxon>Arthropoda</taxon>
        <taxon>Hexapoda</taxon>
        <taxon>Insecta</taxon>
        <taxon>Pterygota</taxon>
        <taxon>Neoptera</taxon>
        <taxon>Paraneoptera</taxon>
        <taxon>Hemiptera</taxon>
        <taxon>Sternorrhyncha</taxon>
        <taxon>Aphidomorpha</taxon>
        <taxon>Aphidoidea</taxon>
        <taxon>Aphididae</taxon>
        <taxon>Aphidini</taxon>
        <taxon>Schizaphis</taxon>
    </lineage>
</organism>
<dbReference type="AlphaFoldDB" id="A0A2S2P1X8"/>